<reference evidence="2" key="1">
    <citation type="submission" date="2015-01" db="EMBL/GenBank/DDBJ databases">
        <authorList>
            <person name="Aksoy S."/>
            <person name="Warren W."/>
            <person name="Wilson R.K."/>
        </authorList>
    </citation>
    <scope>NUCLEOTIDE SEQUENCE [LARGE SCALE GENOMIC DNA]</scope>
    <source>
        <strain evidence="2">IAEA</strain>
    </source>
</reference>
<dbReference type="EMBL" id="JXJN01021664">
    <property type="status" value="NOT_ANNOTATED_CDS"/>
    <property type="molecule type" value="Genomic_DNA"/>
</dbReference>
<dbReference type="EnsemblMetazoa" id="GPPI042481-RA">
    <property type="protein sequence ID" value="GPPI042481-PA"/>
    <property type="gene ID" value="GPPI042481"/>
</dbReference>
<dbReference type="AlphaFoldDB" id="A0A1B0BW86"/>
<reference evidence="1" key="2">
    <citation type="submission" date="2020-05" db="UniProtKB">
        <authorList>
            <consortium name="EnsemblMetazoa"/>
        </authorList>
    </citation>
    <scope>IDENTIFICATION</scope>
    <source>
        <strain evidence="1">IAEA</strain>
    </source>
</reference>
<name>A0A1B0BW86_9MUSC</name>
<evidence type="ECO:0000313" key="2">
    <source>
        <dbReference type="Proteomes" id="UP000092460"/>
    </source>
</evidence>
<organism evidence="1 2">
    <name type="scientific">Glossina palpalis gambiensis</name>
    <dbReference type="NCBI Taxonomy" id="67801"/>
    <lineage>
        <taxon>Eukaryota</taxon>
        <taxon>Metazoa</taxon>
        <taxon>Ecdysozoa</taxon>
        <taxon>Arthropoda</taxon>
        <taxon>Hexapoda</taxon>
        <taxon>Insecta</taxon>
        <taxon>Pterygota</taxon>
        <taxon>Neoptera</taxon>
        <taxon>Endopterygota</taxon>
        <taxon>Diptera</taxon>
        <taxon>Brachycera</taxon>
        <taxon>Muscomorpha</taxon>
        <taxon>Hippoboscoidea</taxon>
        <taxon>Glossinidae</taxon>
        <taxon>Glossina</taxon>
    </lineage>
</organism>
<keyword evidence="2" id="KW-1185">Reference proteome</keyword>
<dbReference type="VEuPathDB" id="VectorBase:GPPI042481"/>
<evidence type="ECO:0000313" key="1">
    <source>
        <dbReference type="EnsemblMetazoa" id="GPPI042481-PA"/>
    </source>
</evidence>
<dbReference type="Proteomes" id="UP000092460">
    <property type="component" value="Unassembled WGS sequence"/>
</dbReference>
<accession>A0A1B0BW86</accession>
<protein>
    <submittedName>
        <fullName evidence="1">Uncharacterized protein</fullName>
    </submittedName>
</protein>
<sequence>MTSEFQIAEILKRYQQQWKICVDDNRVQSQSYHVKSNEILFIRPTNENLDTVRSFAVSITQRCLRSEKKHMYSTLMAGTINKGCSKMDWCFNLDSNVMEHITLTTSSSSSSGSRTTRALTCTEPCLSAGVKLPSVAPGFGTSGHAATPPLAQYINNIVQNVKDAAIAVVAVVVMLVVEWEEQYGANCTYITAFI</sequence>
<proteinExistence type="predicted"/>